<evidence type="ECO:0000313" key="1">
    <source>
        <dbReference type="EMBL" id="KAE9402960.1"/>
    </source>
</evidence>
<sequence>MFKVQNSYHSLGAFRSPCSISLFCASLAPAFILIARLSARDVGATADDDRRLLRYYQRGDEAGFSRRPESMNLTQIQIVFTHSSPLGSHRAQIRHSLRQLPSLYFEKQLPTAILSSFLHCVTSGVRQFFSLSFARRTVKFQS</sequence>
<gene>
    <name evidence="1" type="ORF">BT96DRAFT_936846</name>
</gene>
<dbReference type="Proteomes" id="UP000799118">
    <property type="component" value="Unassembled WGS sequence"/>
</dbReference>
<proteinExistence type="predicted"/>
<organism evidence="1 2">
    <name type="scientific">Gymnopus androsaceus JB14</name>
    <dbReference type="NCBI Taxonomy" id="1447944"/>
    <lineage>
        <taxon>Eukaryota</taxon>
        <taxon>Fungi</taxon>
        <taxon>Dikarya</taxon>
        <taxon>Basidiomycota</taxon>
        <taxon>Agaricomycotina</taxon>
        <taxon>Agaricomycetes</taxon>
        <taxon>Agaricomycetidae</taxon>
        <taxon>Agaricales</taxon>
        <taxon>Marasmiineae</taxon>
        <taxon>Omphalotaceae</taxon>
        <taxon>Gymnopus</taxon>
    </lineage>
</organism>
<protein>
    <submittedName>
        <fullName evidence="1">Uncharacterized protein</fullName>
    </submittedName>
</protein>
<evidence type="ECO:0000313" key="2">
    <source>
        <dbReference type="Proteomes" id="UP000799118"/>
    </source>
</evidence>
<accession>A0A6A4HZ08</accession>
<reference evidence="1" key="1">
    <citation type="journal article" date="2019" name="Environ. Microbiol.">
        <title>Fungal ecological strategies reflected in gene transcription - a case study of two litter decomposers.</title>
        <authorList>
            <person name="Barbi F."/>
            <person name="Kohler A."/>
            <person name="Barry K."/>
            <person name="Baskaran P."/>
            <person name="Daum C."/>
            <person name="Fauchery L."/>
            <person name="Ihrmark K."/>
            <person name="Kuo A."/>
            <person name="LaButti K."/>
            <person name="Lipzen A."/>
            <person name="Morin E."/>
            <person name="Grigoriev I.V."/>
            <person name="Henrissat B."/>
            <person name="Lindahl B."/>
            <person name="Martin F."/>
        </authorList>
    </citation>
    <scope>NUCLEOTIDE SEQUENCE</scope>
    <source>
        <strain evidence="1">JB14</strain>
    </source>
</reference>
<dbReference type="AlphaFoldDB" id="A0A6A4HZ08"/>
<dbReference type="EMBL" id="ML769430">
    <property type="protein sequence ID" value="KAE9402960.1"/>
    <property type="molecule type" value="Genomic_DNA"/>
</dbReference>
<name>A0A6A4HZ08_9AGAR</name>
<keyword evidence="2" id="KW-1185">Reference proteome</keyword>